<keyword evidence="2" id="KW-1185">Reference proteome</keyword>
<dbReference type="EMBL" id="VLLG01000004">
    <property type="protein sequence ID" value="TWI86529.1"/>
    <property type="molecule type" value="Genomic_DNA"/>
</dbReference>
<reference evidence="1 2" key="1">
    <citation type="journal article" date="2013" name="Stand. Genomic Sci.">
        <title>Genomic Encyclopedia of Type Strains, Phase I: The one thousand microbial genomes (KMG-I) project.</title>
        <authorList>
            <person name="Kyrpides N.C."/>
            <person name="Woyke T."/>
            <person name="Eisen J.A."/>
            <person name="Garrity G."/>
            <person name="Lilburn T.G."/>
            <person name="Beck B.J."/>
            <person name="Whitman W.B."/>
            <person name="Hugenholtz P."/>
            <person name="Klenk H.P."/>
        </authorList>
    </citation>
    <scope>NUCLEOTIDE SEQUENCE [LARGE SCALE GENOMIC DNA]</scope>
    <source>
        <strain evidence="1 2">DSM 13484</strain>
    </source>
</reference>
<dbReference type="Proteomes" id="UP000316778">
    <property type="component" value="Unassembled WGS sequence"/>
</dbReference>
<dbReference type="OrthoDB" id="663835at2"/>
<dbReference type="AlphaFoldDB" id="A0A562SYY5"/>
<evidence type="ECO:0000313" key="1">
    <source>
        <dbReference type="EMBL" id="TWI86529.1"/>
    </source>
</evidence>
<dbReference type="PROSITE" id="PS51257">
    <property type="entry name" value="PROKAR_LIPOPROTEIN"/>
    <property type="match status" value="1"/>
</dbReference>
<dbReference type="RefSeq" id="WP_145716421.1">
    <property type="nucleotide sequence ID" value="NZ_BAAAFY010000005.1"/>
</dbReference>
<sequence>MRKVLVIMICGLLFACKKEDNTTPHRSFYGKWTFQTAIARQYTVIQGDTTYHSIDTVHYNGSDYIDFTENGVALSFTAQNQRTDTLGFEEITPRHFRLDSLLCEATLVTDSALHYNSLDFSYNETPYVQISQTFFILRR</sequence>
<comment type="caution">
    <text evidence="1">The sequence shown here is derived from an EMBL/GenBank/DDBJ whole genome shotgun (WGS) entry which is preliminary data.</text>
</comment>
<protein>
    <recommendedName>
        <fullName evidence="3">Lipocalin-like protein</fullName>
    </recommendedName>
</protein>
<organism evidence="1 2">
    <name type="scientific">Chitinophaga japonensis</name>
    <name type="common">Flexibacter japonensis</name>
    <dbReference type="NCBI Taxonomy" id="104662"/>
    <lineage>
        <taxon>Bacteria</taxon>
        <taxon>Pseudomonadati</taxon>
        <taxon>Bacteroidota</taxon>
        <taxon>Chitinophagia</taxon>
        <taxon>Chitinophagales</taxon>
        <taxon>Chitinophagaceae</taxon>
        <taxon>Chitinophaga</taxon>
    </lineage>
</organism>
<evidence type="ECO:0000313" key="2">
    <source>
        <dbReference type="Proteomes" id="UP000316778"/>
    </source>
</evidence>
<name>A0A562SYY5_CHIJA</name>
<accession>A0A562SYY5</accession>
<evidence type="ECO:0008006" key="3">
    <source>
        <dbReference type="Google" id="ProtNLM"/>
    </source>
</evidence>
<proteinExistence type="predicted"/>
<gene>
    <name evidence="1" type="ORF">LX66_3787</name>
</gene>